<protein>
    <submittedName>
        <fullName evidence="2">Uncharacterized protein</fullName>
    </submittedName>
</protein>
<evidence type="ECO:0000256" key="1">
    <source>
        <dbReference type="SAM" id="MobiDB-lite"/>
    </source>
</evidence>
<gene>
    <name evidence="2" type="ORF">DB88DRAFT_538818</name>
</gene>
<proteinExistence type="predicted"/>
<accession>A0AAD9FSH7</accession>
<sequence>MPKSAPPEVAAQLSNLQARAQTQHKDATASTPSTSTALPAKLAKNKRLPATMITPAGSVDSKKKGGKRVGKKQRKRTEEGKEKALERSGKLEEKVKGREERKAKRQKAKNAWE</sequence>
<reference evidence="2" key="1">
    <citation type="submission" date="2023-02" db="EMBL/GenBank/DDBJ databases">
        <title>Identification and recombinant expression of a fungal hydrolase from Papiliotrema laurentii that hydrolyzes apple cutin and clears colloidal polyester polyurethane.</title>
        <authorList>
            <consortium name="DOE Joint Genome Institute"/>
            <person name="Roman V.A."/>
            <person name="Bojanowski C."/>
            <person name="Crable B.R."/>
            <person name="Wagner D.N."/>
            <person name="Hung C.S."/>
            <person name="Nadeau L.J."/>
            <person name="Schratz L."/>
            <person name="Haridas S."/>
            <person name="Pangilinan J."/>
            <person name="Lipzen A."/>
            <person name="Na H."/>
            <person name="Yan M."/>
            <person name="Ng V."/>
            <person name="Grigoriev I.V."/>
            <person name="Spatafora J.W."/>
            <person name="Barlow D."/>
            <person name="Biffinger J."/>
            <person name="Kelley-Loughnane N."/>
            <person name="Varaljay V.A."/>
            <person name="Crookes-Goodson W.J."/>
        </authorList>
    </citation>
    <scope>NUCLEOTIDE SEQUENCE</scope>
    <source>
        <strain evidence="2">5307AH</strain>
    </source>
</reference>
<dbReference type="Proteomes" id="UP001182556">
    <property type="component" value="Unassembled WGS sequence"/>
</dbReference>
<name>A0AAD9FSH7_PAPLA</name>
<evidence type="ECO:0000313" key="3">
    <source>
        <dbReference type="Proteomes" id="UP001182556"/>
    </source>
</evidence>
<comment type="caution">
    <text evidence="2">The sequence shown here is derived from an EMBL/GenBank/DDBJ whole genome shotgun (WGS) entry which is preliminary data.</text>
</comment>
<feature type="compositionally biased region" description="Polar residues" evidence="1">
    <location>
        <begin position="12"/>
        <end position="21"/>
    </location>
</feature>
<organism evidence="2 3">
    <name type="scientific">Papiliotrema laurentii</name>
    <name type="common">Cryptococcus laurentii</name>
    <dbReference type="NCBI Taxonomy" id="5418"/>
    <lineage>
        <taxon>Eukaryota</taxon>
        <taxon>Fungi</taxon>
        <taxon>Dikarya</taxon>
        <taxon>Basidiomycota</taxon>
        <taxon>Agaricomycotina</taxon>
        <taxon>Tremellomycetes</taxon>
        <taxon>Tremellales</taxon>
        <taxon>Rhynchogastremaceae</taxon>
        <taxon>Papiliotrema</taxon>
    </lineage>
</organism>
<feature type="compositionally biased region" description="Basic and acidic residues" evidence="1">
    <location>
        <begin position="76"/>
        <end position="102"/>
    </location>
</feature>
<dbReference type="AlphaFoldDB" id="A0AAD9FSH7"/>
<keyword evidence="3" id="KW-1185">Reference proteome</keyword>
<feature type="compositionally biased region" description="Basic residues" evidence="1">
    <location>
        <begin position="64"/>
        <end position="75"/>
    </location>
</feature>
<dbReference type="EMBL" id="JAODAN010000003">
    <property type="protein sequence ID" value="KAK1925368.1"/>
    <property type="molecule type" value="Genomic_DNA"/>
</dbReference>
<feature type="region of interest" description="Disordered" evidence="1">
    <location>
        <begin position="1"/>
        <end position="113"/>
    </location>
</feature>
<evidence type="ECO:0000313" key="2">
    <source>
        <dbReference type="EMBL" id="KAK1925368.1"/>
    </source>
</evidence>
<feature type="compositionally biased region" description="Low complexity" evidence="1">
    <location>
        <begin position="28"/>
        <end position="40"/>
    </location>
</feature>
<feature type="compositionally biased region" description="Basic residues" evidence="1">
    <location>
        <begin position="103"/>
        <end position="113"/>
    </location>
</feature>